<proteinExistence type="predicted"/>
<keyword evidence="1" id="KW-0433">Leucine-rich repeat</keyword>
<evidence type="ECO:0000256" key="2">
    <source>
        <dbReference type="ARBA" id="ARBA00022737"/>
    </source>
</evidence>
<accession>V4VR12</accession>
<dbReference type="Gramene" id="ESR55454">
    <property type="protein sequence ID" value="ESR55454"/>
    <property type="gene ID" value="CICLE_v10022023mg"/>
</dbReference>
<sequence>MKSKHSLGSTQFKILADPCMELTFTDCLKLNEKGNNILADLRLIILHMAIASLRLFSEKEFKKPHGISIFLPGSGIPDWFSNQGSGSSITIQLSQHCCSTNLIGFSVCAVIEYEDDFPNGGGHFNVGCSYCFEITALSETKHDDFWYLGNQVSTCSDHIYIGFRPCINFGLPDGISVSFHFFTYNLFTNNENGHKVKSCGVCPVYAHPNQTKLNTFTINMLPPSEEECDEIRK</sequence>
<dbReference type="KEGG" id="cic:CICLE_v10022023mg"/>
<evidence type="ECO:0000313" key="4">
    <source>
        <dbReference type="EMBL" id="ESR55454.1"/>
    </source>
</evidence>
<protein>
    <recommendedName>
        <fullName evidence="3">C-JID domain-containing protein</fullName>
    </recommendedName>
</protein>
<dbReference type="Proteomes" id="UP000030687">
    <property type="component" value="Unassembled WGS sequence"/>
</dbReference>
<organism evidence="4 5">
    <name type="scientific">Citrus clementina</name>
    <name type="common">Clementine</name>
    <name type="synonym">Citrus deliciosa x Citrus sinensis</name>
    <dbReference type="NCBI Taxonomy" id="85681"/>
    <lineage>
        <taxon>Eukaryota</taxon>
        <taxon>Viridiplantae</taxon>
        <taxon>Streptophyta</taxon>
        <taxon>Embryophyta</taxon>
        <taxon>Tracheophyta</taxon>
        <taxon>Spermatophyta</taxon>
        <taxon>Magnoliopsida</taxon>
        <taxon>eudicotyledons</taxon>
        <taxon>Gunneridae</taxon>
        <taxon>Pentapetalae</taxon>
        <taxon>rosids</taxon>
        <taxon>malvids</taxon>
        <taxon>Sapindales</taxon>
        <taxon>Rutaceae</taxon>
        <taxon>Aurantioideae</taxon>
        <taxon>Citrus</taxon>
    </lineage>
</organism>
<dbReference type="EMBL" id="KI536661">
    <property type="protein sequence ID" value="ESR55454.1"/>
    <property type="molecule type" value="Genomic_DNA"/>
</dbReference>
<name>V4VR12_CITCL</name>
<reference evidence="4 5" key="1">
    <citation type="submission" date="2013-10" db="EMBL/GenBank/DDBJ databases">
        <authorList>
            <consortium name="International Citrus Genome Consortium"/>
            <person name="Jenkins J."/>
            <person name="Schmutz J."/>
            <person name="Prochnik S."/>
            <person name="Rokhsar D."/>
            <person name="Gmitter F."/>
            <person name="Ollitrault P."/>
            <person name="Machado M."/>
            <person name="Talon M."/>
            <person name="Wincker P."/>
            <person name="Jaillon O."/>
            <person name="Morgante M."/>
        </authorList>
    </citation>
    <scope>NUCLEOTIDE SEQUENCE</scope>
    <source>
        <strain evidence="5">cv. Clemenules</strain>
    </source>
</reference>
<keyword evidence="2" id="KW-0677">Repeat</keyword>
<evidence type="ECO:0000256" key="1">
    <source>
        <dbReference type="ARBA" id="ARBA00022614"/>
    </source>
</evidence>
<keyword evidence="5" id="KW-1185">Reference proteome</keyword>
<dbReference type="Pfam" id="PF20160">
    <property type="entry name" value="C-JID"/>
    <property type="match status" value="1"/>
</dbReference>
<feature type="domain" description="C-JID" evidence="3">
    <location>
        <begin position="71"/>
        <end position="207"/>
    </location>
</feature>
<gene>
    <name evidence="4" type="ORF">CICLE_v10022023mg</name>
</gene>
<dbReference type="AlphaFoldDB" id="V4VR12"/>
<dbReference type="InParanoid" id="V4VR12"/>
<dbReference type="InterPro" id="IPR045344">
    <property type="entry name" value="C-JID"/>
</dbReference>
<evidence type="ECO:0000259" key="3">
    <source>
        <dbReference type="Pfam" id="PF20160"/>
    </source>
</evidence>
<evidence type="ECO:0000313" key="5">
    <source>
        <dbReference type="Proteomes" id="UP000030687"/>
    </source>
</evidence>